<evidence type="ECO:0000256" key="4">
    <source>
        <dbReference type="ARBA" id="ARBA00022989"/>
    </source>
</evidence>
<evidence type="ECO:0000256" key="6">
    <source>
        <dbReference type="SAM" id="MobiDB-lite"/>
    </source>
</evidence>
<dbReference type="OrthoDB" id="5970161at2759"/>
<feature type="transmembrane region" description="Helical" evidence="7">
    <location>
        <begin position="195"/>
        <end position="216"/>
    </location>
</feature>
<dbReference type="GO" id="GO:0016020">
    <property type="term" value="C:membrane"/>
    <property type="evidence" value="ECO:0007669"/>
    <property type="project" value="UniProtKB-SubCell"/>
</dbReference>
<dbReference type="Proteomes" id="UP000801492">
    <property type="component" value="Unassembled WGS sequence"/>
</dbReference>
<comment type="subcellular location">
    <subcellularLocation>
        <location evidence="1">Membrane</location>
        <topology evidence="1">Multi-pass membrane protein</topology>
    </subcellularLocation>
</comment>
<feature type="transmembrane region" description="Helical" evidence="7">
    <location>
        <begin position="818"/>
        <end position="846"/>
    </location>
</feature>
<evidence type="ECO:0008006" key="10">
    <source>
        <dbReference type="Google" id="ProtNLM"/>
    </source>
</evidence>
<dbReference type="AlphaFoldDB" id="A0A8K0GD75"/>
<keyword evidence="5 7" id="KW-0472">Membrane</keyword>
<feature type="transmembrane region" description="Helical" evidence="7">
    <location>
        <begin position="543"/>
        <end position="569"/>
    </location>
</feature>
<dbReference type="PANTHER" id="PTHR21716:SF4">
    <property type="entry name" value="TRANSMEMBRANE PROTEIN 245"/>
    <property type="match status" value="1"/>
</dbReference>
<feature type="region of interest" description="Disordered" evidence="6">
    <location>
        <begin position="290"/>
        <end position="318"/>
    </location>
</feature>
<organism evidence="8 9">
    <name type="scientific">Ignelater luminosus</name>
    <name type="common">Cucubano</name>
    <name type="synonym">Pyrophorus luminosus</name>
    <dbReference type="NCBI Taxonomy" id="2038154"/>
    <lineage>
        <taxon>Eukaryota</taxon>
        <taxon>Metazoa</taxon>
        <taxon>Ecdysozoa</taxon>
        <taxon>Arthropoda</taxon>
        <taxon>Hexapoda</taxon>
        <taxon>Insecta</taxon>
        <taxon>Pterygota</taxon>
        <taxon>Neoptera</taxon>
        <taxon>Endopterygota</taxon>
        <taxon>Coleoptera</taxon>
        <taxon>Polyphaga</taxon>
        <taxon>Elateriformia</taxon>
        <taxon>Elateroidea</taxon>
        <taxon>Elateridae</taxon>
        <taxon>Agrypninae</taxon>
        <taxon>Pyrophorini</taxon>
        <taxon>Ignelater</taxon>
    </lineage>
</organism>
<evidence type="ECO:0000256" key="3">
    <source>
        <dbReference type="ARBA" id="ARBA00022692"/>
    </source>
</evidence>
<evidence type="ECO:0000256" key="1">
    <source>
        <dbReference type="ARBA" id="ARBA00004141"/>
    </source>
</evidence>
<reference evidence="8" key="1">
    <citation type="submission" date="2019-08" db="EMBL/GenBank/DDBJ databases">
        <title>The genome of the North American firefly Photinus pyralis.</title>
        <authorList>
            <consortium name="Photinus pyralis genome working group"/>
            <person name="Fallon T.R."/>
            <person name="Sander Lower S.E."/>
            <person name="Weng J.-K."/>
        </authorList>
    </citation>
    <scope>NUCLEOTIDE SEQUENCE</scope>
    <source>
        <strain evidence="8">TRF0915ILg1</strain>
        <tissue evidence="8">Whole body</tissue>
    </source>
</reference>
<feature type="transmembrane region" description="Helical" evidence="7">
    <location>
        <begin position="889"/>
        <end position="917"/>
    </location>
</feature>
<evidence type="ECO:0000256" key="7">
    <source>
        <dbReference type="SAM" id="Phobius"/>
    </source>
</evidence>
<feature type="transmembrane region" description="Helical" evidence="7">
    <location>
        <begin position="55"/>
        <end position="72"/>
    </location>
</feature>
<feature type="transmembrane region" description="Helical" evidence="7">
    <location>
        <begin position="858"/>
        <end position="877"/>
    </location>
</feature>
<proteinExistence type="inferred from homology"/>
<keyword evidence="4 7" id="KW-1133">Transmembrane helix</keyword>
<comment type="similarity">
    <text evidence="2">Belongs to the autoinducer-2 exporter (AI-2E) (TC 2.A.86) family.</text>
</comment>
<evidence type="ECO:0000313" key="8">
    <source>
        <dbReference type="EMBL" id="KAF2895289.1"/>
    </source>
</evidence>
<feature type="region of interest" description="Disordered" evidence="6">
    <location>
        <begin position="352"/>
        <end position="391"/>
    </location>
</feature>
<evidence type="ECO:0000313" key="9">
    <source>
        <dbReference type="Proteomes" id="UP000801492"/>
    </source>
</evidence>
<feature type="transmembrane region" description="Helical" evidence="7">
    <location>
        <begin position="466"/>
        <end position="492"/>
    </location>
</feature>
<keyword evidence="3 7" id="KW-0812">Transmembrane</keyword>
<feature type="transmembrane region" description="Helical" evidence="7">
    <location>
        <begin position="222"/>
        <end position="239"/>
    </location>
</feature>
<evidence type="ECO:0000256" key="5">
    <source>
        <dbReference type="ARBA" id="ARBA00023136"/>
    </source>
</evidence>
<feature type="transmembrane region" description="Helical" evidence="7">
    <location>
        <begin position="28"/>
        <end position="49"/>
    </location>
</feature>
<evidence type="ECO:0000256" key="2">
    <source>
        <dbReference type="ARBA" id="ARBA00009773"/>
    </source>
</evidence>
<dbReference type="EMBL" id="VTPC01006062">
    <property type="protein sequence ID" value="KAF2895289.1"/>
    <property type="molecule type" value="Genomic_DNA"/>
</dbReference>
<dbReference type="PANTHER" id="PTHR21716">
    <property type="entry name" value="TRANSMEMBRANE PROTEIN"/>
    <property type="match status" value="1"/>
</dbReference>
<dbReference type="Pfam" id="PF01594">
    <property type="entry name" value="AI-2E_transport"/>
    <property type="match status" value="1"/>
</dbReference>
<accession>A0A8K0GD75</accession>
<feature type="transmembrane region" description="Helical" evidence="7">
    <location>
        <begin position="740"/>
        <end position="760"/>
    </location>
</feature>
<sequence>MEYRSPLDNVFSFISGLPQGHDKPVKHALYNALALFSLFICCAGAYALYVILGPFIKPLIWALLVGSVLHPFKCSLAKRFRSWFDTMEESRTPVFIGVFIVPINILNDVSEFVGSKSLKYLKYIVAVTITIPLMHVIYHYTPRIFICITWKLASYSHALISFIINNATVTSMSLVLIGYFSLMACMWSPRNNRKFHYASIGIWLLLSCFLANQFSVSFQTPIFLAVQIIFLSGFVYEIYDIHEEMIAEGHRFTIVQSLTWAFNRDRSIIKHVPHRQDHEEDKPEVLKATHEYSQTPEEETKSDKPQSPSKEKAFVKFKESATKSDSNISDVMSTPKKKDPWSLELFESTDSKVLPKASENSETPIQSTSETPSKSKPQIKKQPSEPPEIFDRKKTPSIVKFRRSLSQPQVSTFRSRSGLFSFRKSPEYNVTKGSFFPTTSYATSDFYLYTLVWGCAIMSLWKNLMLLPALVIPILIYIIKHVGIYLGLWSWLFGYWIKMLDALNHWCTERYDALIPIPIRGLYKVMDRANHNVKQSVKDSIDTVASCMVILGLLVFVICASIFIAIQIYTEAIMLVQMTSNVINQTVVHNPELRQLLPPSFDDTVDSVLDNAYQYGREIISKLVRRMMNDVDLAKSAKLEKQVLELWDRLYQAWMSSDDSQGPKVTSAAVQHSWDAFIDDIQKSPEMFNLQGITEFIKQNIGTFMTLLESVWSILKGNISLVLSSVSAFMSILFGGGFVVLNFILNVIVFLTTLFYLLSASGDLYKPVELMTNFSPSGSRFGLALEGAVNGVFLATFKMAAFYGMWTWFIHNWFGVQIVYVPSALAAILGAVPFLGTYWACVPAVLDLWLAQDKSIHAALIAIFQFLPTSIVDTTIYNEIQGGGHPYLTGLAIAGGIFCLGVEGAIIGPLLLCALYVAMDLSSSLFKDSPSEESLNIPNLSRLELTNM</sequence>
<protein>
    <recommendedName>
        <fullName evidence="10">Transmembrane protein 245</fullName>
    </recommendedName>
</protein>
<feature type="transmembrane region" description="Helical" evidence="7">
    <location>
        <begin position="158"/>
        <end position="183"/>
    </location>
</feature>
<keyword evidence="9" id="KW-1185">Reference proteome</keyword>
<name>A0A8K0GD75_IGNLU</name>
<feature type="compositionally biased region" description="Basic and acidic residues" evidence="6">
    <location>
        <begin position="298"/>
        <end position="318"/>
    </location>
</feature>
<comment type="caution">
    <text evidence="8">The sequence shown here is derived from an EMBL/GenBank/DDBJ whole genome shotgun (WGS) entry which is preliminary data.</text>
</comment>
<dbReference type="InterPro" id="IPR002549">
    <property type="entry name" value="AI-2E-like"/>
</dbReference>
<feature type="transmembrane region" description="Helical" evidence="7">
    <location>
        <begin position="781"/>
        <end position="806"/>
    </location>
</feature>
<feature type="compositionally biased region" description="Polar residues" evidence="6">
    <location>
        <begin position="358"/>
        <end position="371"/>
    </location>
</feature>
<feature type="transmembrane region" description="Helical" evidence="7">
    <location>
        <begin position="120"/>
        <end position="138"/>
    </location>
</feature>
<gene>
    <name evidence="8" type="ORF">ILUMI_10885</name>
</gene>